<gene>
    <name evidence="1" type="ORF">GPUH_LOCUS16235</name>
</gene>
<accession>A0A183E5J4</accession>
<reference evidence="3" key="1">
    <citation type="submission" date="2016-06" db="UniProtKB">
        <authorList>
            <consortium name="WormBaseParasite"/>
        </authorList>
    </citation>
    <scope>IDENTIFICATION</scope>
</reference>
<keyword evidence="2" id="KW-1185">Reference proteome</keyword>
<sequence length="110" mass="12220">MALVNKDDRTNATIHQSNFKKKMVVASKALHRSLYGCTISIKSDPTKLQNKEYQDAAALALQLRSRGYIAYSTENRIRIGPRGDSRWFACTDPALRTVLNADAAPQLPGK</sequence>
<dbReference type="Proteomes" id="UP000271098">
    <property type="component" value="Unassembled WGS sequence"/>
</dbReference>
<evidence type="ECO:0000313" key="1">
    <source>
        <dbReference type="EMBL" id="VDN27500.1"/>
    </source>
</evidence>
<organism evidence="3">
    <name type="scientific">Gongylonema pulchrum</name>
    <dbReference type="NCBI Taxonomy" id="637853"/>
    <lineage>
        <taxon>Eukaryota</taxon>
        <taxon>Metazoa</taxon>
        <taxon>Ecdysozoa</taxon>
        <taxon>Nematoda</taxon>
        <taxon>Chromadorea</taxon>
        <taxon>Rhabditida</taxon>
        <taxon>Spirurina</taxon>
        <taxon>Spiruromorpha</taxon>
        <taxon>Spiruroidea</taxon>
        <taxon>Gongylonematidae</taxon>
        <taxon>Gongylonema</taxon>
    </lineage>
</organism>
<protein>
    <submittedName>
        <fullName evidence="3">OmpA-like domain-containing protein</fullName>
    </submittedName>
</protein>
<name>A0A183E5J4_9BILA</name>
<dbReference type="AlphaFoldDB" id="A0A183E5J4"/>
<reference evidence="1 2" key="2">
    <citation type="submission" date="2018-11" db="EMBL/GenBank/DDBJ databases">
        <authorList>
            <consortium name="Pathogen Informatics"/>
        </authorList>
    </citation>
    <scope>NUCLEOTIDE SEQUENCE [LARGE SCALE GENOMIC DNA]</scope>
</reference>
<dbReference type="EMBL" id="UYRT01083472">
    <property type="protein sequence ID" value="VDN27500.1"/>
    <property type="molecule type" value="Genomic_DNA"/>
</dbReference>
<evidence type="ECO:0000313" key="3">
    <source>
        <dbReference type="WBParaSite" id="GPUH_0001625701-mRNA-1"/>
    </source>
</evidence>
<dbReference type="WBParaSite" id="GPUH_0001625701-mRNA-1">
    <property type="protein sequence ID" value="GPUH_0001625701-mRNA-1"/>
    <property type="gene ID" value="GPUH_0001625701"/>
</dbReference>
<evidence type="ECO:0000313" key="2">
    <source>
        <dbReference type="Proteomes" id="UP000271098"/>
    </source>
</evidence>
<proteinExistence type="predicted"/>